<dbReference type="EMBL" id="BAAASG010000006">
    <property type="protein sequence ID" value="GAA2483939.1"/>
    <property type="molecule type" value="Genomic_DNA"/>
</dbReference>
<sequence length="49" mass="5316">MRGDMAVIWLASTFCGLDETVWQLMLEGDMSARQTLALINAILLCGVSA</sequence>
<comment type="caution">
    <text evidence="1">The sequence shown here is derived from an EMBL/GenBank/DDBJ whole genome shotgun (WGS) entry which is preliminary data.</text>
</comment>
<accession>A0ABN3LL40</accession>
<organism evidence="1 2">
    <name type="scientific">Streptomyces longisporus</name>
    <dbReference type="NCBI Taxonomy" id="1948"/>
    <lineage>
        <taxon>Bacteria</taxon>
        <taxon>Bacillati</taxon>
        <taxon>Actinomycetota</taxon>
        <taxon>Actinomycetes</taxon>
        <taxon>Kitasatosporales</taxon>
        <taxon>Streptomycetaceae</taxon>
        <taxon>Streptomyces</taxon>
    </lineage>
</organism>
<gene>
    <name evidence="1" type="ORF">GCM10010276_21980</name>
</gene>
<name>A0ABN3LL40_STRLO</name>
<evidence type="ECO:0000313" key="1">
    <source>
        <dbReference type="EMBL" id="GAA2483939.1"/>
    </source>
</evidence>
<protein>
    <submittedName>
        <fullName evidence="1">Uncharacterized protein</fullName>
    </submittedName>
</protein>
<keyword evidence="2" id="KW-1185">Reference proteome</keyword>
<dbReference type="RefSeq" id="WP_344399959.1">
    <property type="nucleotide sequence ID" value="NZ_BAAASG010000006.1"/>
</dbReference>
<proteinExistence type="predicted"/>
<reference evidence="1 2" key="1">
    <citation type="journal article" date="2019" name="Int. J. Syst. Evol. Microbiol.">
        <title>The Global Catalogue of Microorganisms (GCM) 10K type strain sequencing project: providing services to taxonomists for standard genome sequencing and annotation.</title>
        <authorList>
            <consortium name="The Broad Institute Genomics Platform"/>
            <consortium name="The Broad Institute Genome Sequencing Center for Infectious Disease"/>
            <person name="Wu L."/>
            <person name="Ma J."/>
        </authorList>
    </citation>
    <scope>NUCLEOTIDE SEQUENCE [LARGE SCALE GENOMIC DNA]</scope>
    <source>
        <strain evidence="1 2">JCM 4395</strain>
    </source>
</reference>
<evidence type="ECO:0000313" key="2">
    <source>
        <dbReference type="Proteomes" id="UP001501777"/>
    </source>
</evidence>
<dbReference type="Proteomes" id="UP001501777">
    <property type="component" value="Unassembled WGS sequence"/>
</dbReference>